<organism evidence="2 3">
    <name type="scientific">Coraliomargarita algicola</name>
    <dbReference type="NCBI Taxonomy" id="3092156"/>
    <lineage>
        <taxon>Bacteria</taxon>
        <taxon>Pseudomonadati</taxon>
        <taxon>Verrucomicrobiota</taxon>
        <taxon>Opitutia</taxon>
        <taxon>Puniceicoccales</taxon>
        <taxon>Coraliomargaritaceae</taxon>
        <taxon>Coraliomargarita</taxon>
    </lineage>
</organism>
<dbReference type="InterPro" id="IPR011460">
    <property type="entry name" value="Lcl_C"/>
</dbReference>
<protein>
    <submittedName>
        <fullName evidence="2">DUF1566 domain-containing protein</fullName>
    </submittedName>
</protein>
<name>A0ABZ0RH38_9BACT</name>
<evidence type="ECO:0000313" key="3">
    <source>
        <dbReference type="Proteomes" id="UP001324993"/>
    </source>
</evidence>
<feature type="domain" description="Lcl C-terminal" evidence="1">
    <location>
        <begin position="237"/>
        <end position="348"/>
    </location>
</feature>
<evidence type="ECO:0000259" key="1">
    <source>
        <dbReference type="Pfam" id="PF07603"/>
    </source>
</evidence>
<gene>
    <name evidence="2" type="ORF">SH580_13880</name>
</gene>
<keyword evidence="3" id="KW-1185">Reference proteome</keyword>
<feature type="domain" description="Lcl C-terminal" evidence="1">
    <location>
        <begin position="72"/>
        <end position="221"/>
    </location>
</feature>
<dbReference type="Pfam" id="PF07603">
    <property type="entry name" value="Lcl_C"/>
    <property type="match status" value="2"/>
</dbReference>
<dbReference type="EMBL" id="CP138858">
    <property type="protein sequence ID" value="WPJ94521.1"/>
    <property type="molecule type" value="Genomic_DNA"/>
</dbReference>
<proteinExistence type="predicted"/>
<evidence type="ECO:0000313" key="2">
    <source>
        <dbReference type="EMBL" id="WPJ94521.1"/>
    </source>
</evidence>
<accession>A0ABZ0RH38</accession>
<sequence>MLKDFLQLCSIACAVPLLLWGEWPPSPVVDTGQNLCYDIGEPIRAPREGAAYFGQDAQYQGVQPSYRDNGDGTVTDLVTGLMWSQATDPNKLSLDEAKQVAKDMTLGGHDDWRVPNVKELYSLIDFRGVTGLMMRGGMSEVPATSIPYINTDYFEFRYGDVAQGERFIDAQWLSATVNVSPIFGRQAGLFGVNFADGRIKCYPLNDPRRGSAKKFYVRYVRGRADYTKNDFVENDDGTVTDRATGLTWMQADSGRGMNWEDALEYADRLQAGGHSDWRVPNAKELLSIVDYRRSPDTTNSAAIDPIFEVTAIRNEAGETDYPFFWTSTTHLDGPNARQAVYVCFGRGIGQMHGRTLDVHGAGAQRSDPKLGTGGLGHGPGCATRRKLSALRAWRCGVAGECRGVGPRCLSKLSVCRWPSLSS</sequence>
<dbReference type="PANTHER" id="PTHR35812">
    <property type="entry name" value="LIPOPROTEIN"/>
    <property type="match status" value="1"/>
</dbReference>
<dbReference type="RefSeq" id="WP_319831445.1">
    <property type="nucleotide sequence ID" value="NZ_CP138858.1"/>
</dbReference>
<reference evidence="2 3" key="1">
    <citation type="submission" date="2023-11" db="EMBL/GenBank/DDBJ databases">
        <title>Coraliomargarita sp. nov., isolated from marine algae.</title>
        <authorList>
            <person name="Lee J.K."/>
            <person name="Baek J.H."/>
            <person name="Kim J.M."/>
            <person name="Choi D.G."/>
            <person name="Jeon C.O."/>
        </authorList>
    </citation>
    <scope>NUCLEOTIDE SEQUENCE [LARGE SCALE GENOMIC DNA]</scope>
    <source>
        <strain evidence="2 3">J2-16</strain>
    </source>
</reference>
<dbReference type="PANTHER" id="PTHR35812:SF1">
    <property type="entry name" value="LIPOPROTEIN"/>
    <property type="match status" value="1"/>
</dbReference>
<dbReference type="Proteomes" id="UP001324993">
    <property type="component" value="Chromosome"/>
</dbReference>